<evidence type="ECO:0000256" key="3">
    <source>
        <dbReference type="ARBA" id="ARBA00011063"/>
    </source>
</evidence>
<dbReference type="NCBIfam" id="TIGR00057">
    <property type="entry name" value="L-threonylcarbamoyladenylate synthase"/>
    <property type="match status" value="1"/>
</dbReference>
<keyword evidence="10" id="KW-0378">Hydrolase</keyword>
<dbReference type="InterPro" id="IPR017867">
    <property type="entry name" value="Tyr_phospatase_low_mol_wt"/>
</dbReference>
<evidence type="ECO:0000256" key="5">
    <source>
        <dbReference type="ARBA" id="ARBA00022490"/>
    </source>
</evidence>
<evidence type="ECO:0000259" key="14">
    <source>
        <dbReference type="PROSITE" id="PS51163"/>
    </source>
</evidence>
<evidence type="ECO:0000256" key="4">
    <source>
        <dbReference type="ARBA" id="ARBA00012584"/>
    </source>
</evidence>
<dbReference type="GO" id="GO:0016491">
    <property type="term" value="F:oxidoreductase activity"/>
    <property type="evidence" value="ECO:0007669"/>
    <property type="project" value="UniProtKB-KW"/>
</dbReference>
<dbReference type="GO" id="GO:0006450">
    <property type="term" value="P:regulation of translational fidelity"/>
    <property type="evidence" value="ECO:0007669"/>
    <property type="project" value="TreeGrafter"/>
</dbReference>
<comment type="similarity">
    <text evidence="3">Belongs to the low molecular weight phosphotyrosine protein phosphatase family.</text>
</comment>
<dbReference type="InterPro" id="IPR017945">
    <property type="entry name" value="DHBP_synth_RibB-like_a/b_dom"/>
</dbReference>
<evidence type="ECO:0000256" key="13">
    <source>
        <dbReference type="ARBA" id="ARBA00048366"/>
    </source>
</evidence>
<keyword evidence="7" id="KW-0819">tRNA processing</keyword>
<dbReference type="CDD" id="cd16344">
    <property type="entry name" value="LMWPAP"/>
    <property type="match status" value="1"/>
</dbReference>
<keyword evidence="9" id="KW-0547">Nucleotide-binding</keyword>
<evidence type="ECO:0000256" key="12">
    <source>
        <dbReference type="ARBA" id="ARBA00029774"/>
    </source>
</evidence>
<dbReference type="AlphaFoldDB" id="A0A3B0U8Y0"/>
<dbReference type="InterPro" id="IPR036196">
    <property type="entry name" value="Ptyr_pPase_sf"/>
</dbReference>
<gene>
    <name evidence="15" type="ORF">MNBD_BACTEROID05-127</name>
</gene>
<dbReference type="SMART" id="SM00226">
    <property type="entry name" value="LMWPc"/>
    <property type="match status" value="1"/>
</dbReference>
<dbReference type="GO" id="GO:0000049">
    <property type="term" value="F:tRNA binding"/>
    <property type="evidence" value="ECO:0007669"/>
    <property type="project" value="TreeGrafter"/>
</dbReference>
<dbReference type="EMBL" id="UOEN01000361">
    <property type="protein sequence ID" value="VAW17184.1"/>
    <property type="molecule type" value="Genomic_DNA"/>
</dbReference>
<keyword evidence="5" id="KW-0963">Cytoplasm</keyword>
<dbReference type="Gene3D" id="3.90.870.10">
    <property type="entry name" value="DHBP synthase"/>
    <property type="match status" value="1"/>
</dbReference>
<evidence type="ECO:0000256" key="1">
    <source>
        <dbReference type="ARBA" id="ARBA00004496"/>
    </source>
</evidence>
<evidence type="ECO:0000256" key="9">
    <source>
        <dbReference type="ARBA" id="ARBA00022741"/>
    </source>
</evidence>
<comment type="catalytic activity">
    <reaction evidence="13">
        <text>L-threonine + hydrogencarbonate + ATP = L-threonylcarbamoyladenylate + diphosphate + H2O</text>
        <dbReference type="Rhea" id="RHEA:36407"/>
        <dbReference type="ChEBI" id="CHEBI:15377"/>
        <dbReference type="ChEBI" id="CHEBI:17544"/>
        <dbReference type="ChEBI" id="CHEBI:30616"/>
        <dbReference type="ChEBI" id="CHEBI:33019"/>
        <dbReference type="ChEBI" id="CHEBI:57926"/>
        <dbReference type="ChEBI" id="CHEBI:73682"/>
        <dbReference type="EC" id="2.7.7.87"/>
    </reaction>
</comment>
<keyword evidence="6" id="KW-0808">Transferase</keyword>
<dbReference type="GO" id="GO:0005737">
    <property type="term" value="C:cytoplasm"/>
    <property type="evidence" value="ECO:0007669"/>
    <property type="project" value="UniProtKB-SubCell"/>
</dbReference>
<evidence type="ECO:0000256" key="7">
    <source>
        <dbReference type="ARBA" id="ARBA00022694"/>
    </source>
</evidence>
<evidence type="ECO:0000313" key="15">
    <source>
        <dbReference type="EMBL" id="VAW17184.1"/>
    </source>
</evidence>
<dbReference type="GO" id="GO:0003725">
    <property type="term" value="F:double-stranded RNA binding"/>
    <property type="evidence" value="ECO:0007669"/>
    <property type="project" value="InterPro"/>
</dbReference>
<dbReference type="GO" id="GO:0008033">
    <property type="term" value="P:tRNA processing"/>
    <property type="evidence" value="ECO:0007669"/>
    <property type="project" value="UniProtKB-KW"/>
</dbReference>
<dbReference type="InterPro" id="IPR023485">
    <property type="entry name" value="Ptyr_pPase"/>
</dbReference>
<dbReference type="EC" id="2.7.7.87" evidence="4"/>
<keyword evidence="11" id="KW-0067">ATP-binding</keyword>
<dbReference type="SUPFAM" id="SSF55821">
    <property type="entry name" value="YrdC/RibB"/>
    <property type="match status" value="1"/>
</dbReference>
<organism evidence="15">
    <name type="scientific">hydrothermal vent metagenome</name>
    <dbReference type="NCBI Taxonomy" id="652676"/>
    <lineage>
        <taxon>unclassified sequences</taxon>
        <taxon>metagenomes</taxon>
        <taxon>ecological metagenomes</taxon>
    </lineage>
</organism>
<evidence type="ECO:0000256" key="2">
    <source>
        <dbReference type="ARBA" id="ARBA00007663"/>
    </source>
</evidence>
<proteinExistence type="inferred from homology"/>
<dbReference type="PROSITE" id="PS51163">
    <property type="entry name" value="YRDC"/>
    <property type="match status" value="1"/>
</dbReference>
<dbReference type="SUPFAM" id="SSF52788">
    <property type="entry name" value="Phosphotyrosine protein phosphatases I"/>
    <property type="match status" value="1"/>
</dbReference>
<dbReference type="Pfam" id="PF01451">
    <property type="entry name" value="LMWPc"/>
    <property type="match status" value="1"/>
</dbReference>
<dbReference type="Gene3D" id="3.40.50.2300">
    <property type="match status" value="1"/>
</dbReference>
<comment type="subcellular location">
    <subcellularLocation>
        <location evidence="1">Cytoplasm</location>
    </subcellularLocation>
</comment>
<protein>
    <recommendedName>
        <fullName evidence="12">L-threonylcarbamoyladenylate synthase</fullName>
        <ecNumber evidence="4">2.7.7.87</ecNumber>
    </recommendedName>
    <alternativeName>
        <fullName evidence="12">L-threonylcarbamoyladenylate synthase</fullName>
    </alternativeName>
</protein>
<feature type="domain" description="YrdC-like" evidence="14">
    <location>
        <begin position="1"/>
        <end position="147"/>
    </location>
</feature>
<dbReference type="InterPro" id="IPR050156">
    <property type="entry name" value="TC-AMP_synthase_SUA5"/>
</dbReference>
<evidence type="ECO:0000256" key="10">
    <source>
        <dbReference type="ARBA" id="ARBA00022801"/>
    </source>
</evidence>
<dbReference type="GO" id="GO:0061710">
    <property type="term" value="F:L-threonylcarbamoyladenylate synthase"/>
    <property type="evidence" value="ECO:0007669"/>
    <property type="project" value="UniProtKB-EC"/>
</dbReference>
<dbReference type="GO" id="GO:0005524">
    <property type="term" value="F:ATP binding"/>
    <property type="evidence" value="ECO:0007669"/>
    <property type="project" value="UniProtKB-KW"/>
</dbReference>
<evidence type="ECO:0000256" key="6">
    <source>
        <dbReference type="ARBA" id="ARBA00022679"/>
    </source>
</evidence>
<dbReference type="Pfam" id="PF01300">
    <property type="entry name" value="Sua5_yciO_yrdC"/>
    <property type="match status" value="1"/>
</dbReference>
<evidence type="ECO:0000256" key="8">
    <source>
        <dbReference type="ARBA" id="ARBA00022695"/>
    </source>
</evidence>
<feature type="non-terminal residue" evidence="15">
    <location>
        <position position="1"/>
    </location>
</feature>
<dbReference type="PANTHER" id="PTHR17490">
    <property type="entry name" value="SUA5"/>
    <property type="match status" value="1"/>
</dbReference>
<comment type="similarity">
    <text evidence="2">Belongs to the SUA5 family.</text>
</comment>
<sequence>NDKAIERLREVKKRTEGKPFAILIGQVELISNYTSMTDPILYKLINTFWPGPLTIVVPGKNQKETVGIRLPNHPIAIKLVEEAQCSIAAPSANLEGKEPPKTCREALEDLDGLVDAAIDGGVSHFGSGSSVVDLTGEAPAILREGVVTQEQVESVVGTKSIIFICTGNSCRSVMAEYLFKDALKDRPDVHISSAGTGVFIQSTASAETISVLSQEGIDAKGHVSSPVNTVLLKQADLIVVMTHGHRRLILERVPAVEKRVYLLKEFSSLPVSLQAELDIPDPIGQPHQAYQQCLNIIKESIGKLQELV</sequence>
<dbReference type="PRINTS" id="PR00719">
    <property type="entry name" value="LMWPTPASE"/>
</dbReference>
<reference evidence="15" key="1">
    <citation type="submission" date="2018-06" db="EMBL/GenBank/DDBJ databases">
        <authorList>
            <person name="Zhirakovskaya E."/>
        </authorList>
    </citation>
    <scope>NUCLEOTIDE SEQUENCE</scope>
</reference>
<dbReference type="InterPro" id="IPR006070">
    <property type="entry name" value="Sua5-like_dom"/>
</dbReference>
<dbReference type="GO" id="GO:0004725">
    <property type="term" value="F:protein tyrosine phosphatase activity"/>
    <property type="evidence" value="ECO:0007669"/>
    <property type="project" value="InterPro"/>
</dbReference>
<evidence type="ECO:0000256" key="11">
    <source>
        <dbReference type="ARBA" id="ARBA00022840"/>
    </source>
</evidence>
<accession>A0A3B0U8Y0</accession>
<keyword evidence="8" id="KW-0548">Nucleotidyltransferase</keyword>
<keyword evidence="15" id="KW-0560">Oxidoreductase</keyword>
<dbReference type="PANTHER" id="PTHR17490:SF16">
    <property type="entry name" value="THREONYLCARBAMOYL-AMP SYNTHASE"/>
    <property type="match status" value="1"/>
</dbReference>
<name>A0A3B0U8Y0_9ZZZZ</name>